<reference evidence="13 14" key="1">
    <citation type="submission" date="2017-08" db="EMBL/GenBank/DDBJ databases">
        <title>Infants hospitalized years apart are colonized by the same room-sourced microbial strains.</title>
        <authorList>
            <person name="Brooks B."/>
            <person name="Olm M.R."/>
            <person name="Firek B.A."/>
            <person name="Baker R."/>
            <person name="Thomas B.C."/>
            <person name="Morowitz M.J."/>
            <person name="Banfield J.F."/>
        </authorList>
    </citation>
    <scope>NUCLEOTIDE SEQUENCE [LARGE SCALE GENOMIC DNA]</scope>
    <source>
        <strain evidence="13">S2_009_000_R2_77</strain>
    </source>
</reference>
<protein>
    <submittedName>
        <fullName evidence="13">Heme biosynthesis protein HemY</fullName>
    </submittedName>
</protein>
<dbReference type="GO" id="GO:0005886">
    <property type="term" value="C:plasma membrane"/>
    <property type="evidence" value="ECO:0007669"/>
    <property type="project" value="UniProtKB-SubCell"/>
</dbReference>
<keyword evidence="8 11" id="KW-0472">Membrane</keyword>
<evidence type="ECO:0000256" key="7">
    <source>
        <dbReference type="ARBA" id="ARBA00022989"/>
    </source>
</evidence>
<evidence type="ECO:0000256" key="5">
    <source>
        <dbReference type="ARBA" id="ARBA00022519"/>
    </source>
</evidence>
<feature type="repeat" description="TPR" evidence="10">
    <location>
        <begin position="359"/>
        <end position="392"/>
    </location>
</feature>
<dbReference type="Pfam" id="PF07219">
    <property type="entry name" value="HemY_N"/>
    <property type="match status" value="1"/>
</dbReference>
<dbReference type="Gene3D" id="1.25.40.10">
    <property type="entry name" value="Tetratricopeptide repeat domain"/>
    <property type="match status" value="2"/>
</dbReference>
<evidence type="ECO:0000256" key="11">
    <source>
        <dbReference type="SAM" id="Phobius"/>
    </source>
</evidence>
<dbReference type="NCBIfam" id="TIGR00540">
    <property type="entry name" value="TPR_hemY_coli"/>
    <property type="match status" value="1"/>
</dbReference>
<comment type="pathway">
    <text evidence="3">Porphyrin-containing compound metabolism; protoheme biosynthesis.</text>
</comment>
<dbReference type="AlphaFoldDB" id="A0A2W5CW96"/>
<comment type="function">
    <text evidence="1">Involved in a late step of protoheme IX synthesis.</text>
</comment>
<keyword evidence="9" id="KW-0627">Porphyrin biosynthesis</keyword>
<evidence type="ECO:0000256" key="3">
    <source>
        <dbReference type="ARBA" id="ARBA00004744"/>
    </source>
</evidence>
<evidence type="ECO:0000256" key="1">
    <source>
        <dbReference type="ARBA" id="ARBA00002962"/>
    </source>
</evidence>
<keyword evidence="7 11" id="KW-1133">Transmembrane helix</keyword>
<comment type="caution">
    <text evidence="13">The sequence shown here is derived from an EMBL/GenBank/DDBJ whole genome shotgun (WGS) entry which is preliminary data.</text>
</comment>
<dbReference type="UniPathway" id="UPA00252"/>
<dbReference type="InterPro" id="IPR011990">
    <property type="entry name" value="TPR-like_helical_dom_sf"/>
</dbReference>
<dbReference type="GO" id="GO:0006779">
    <property type="term" value="P:porphyrin-containing compound biosynthetic process"/>
    <property type="evidence" value="ECO:0007669"/>
    <property type="project" value="UniProtKB-KW"/>
</dbReference>
<keyword evidence="4" id="KW-1003">Cell membrane</keyword>
<evidence type="ECO:0000313" key="13">
    <source>
        <dbReference type="EMBL" id="PZP21744.1"/>
    </source>
</evidence>
<keyword evidence="5" id="KW-0997">Cell inner membrane</keyword>
<evidence type="ECO:0000259" key="12">
    <source>
        <dbReference type="Pfam" id="PF07219"/>
    </source>
</evidence>
<dbReference type="InterPro" id="IPR005254">
    <property type="entry name" value="Heme_biosyn_assoc_TPR_pro"/>
</dbReference>
<gene>
    <name evidence="13" type="ORF">DI599_17900</name>
</gene>
<dbReference type="SUPFAM" id="SSF48452">
    <property type="entry name" value="TPR-like"/>
    <property type="match status" value="2"/>
</dbReference>
<evidence type="ECO:0000256" key="6">
    <source>
        <dbReference type="ARBA" id="ARBA00022692"/>
    </source>
</evidence>
<organism evidence="13 14">
    <name type="scientific">Pseudomonas kuykendallii</name>
    <dbReference type="NCBI Taxonomy" id="1007099"/>
    <lineage>
        <taxon>Bacteria</taxon>
        <taxon>Pseudomonadati</taxon>
        <taxon>Pseudomonadota</taxon>
        <taxon>Gammaproteobacteria</taxon>
        <taxon>Pseudomonadales</taxon>
        <taxon>Pseudomonadaceae</taxon>
        <taxon>Pseudomonas</taxon>
    </lineage>
</organism>
<proteinExistence type="predicted"/>
<evidence type="ECO:0000256" key="10">
    <source>
        <dbReference type="PROSITE-ProRule" id="PRU00339"/>
    </source>
</evidence>
<comment type="subcellular location">
    <subcellularLocation>
        <location evidence="2">Cell inner membrane</location>
        <topology evidence="2">Multi-pass membrane protein</topology>
    </subcellularLocation>
</comment>
<dbReference type="InterPro" id="IPR010817">
    <property type="entry name" value="HemY_N"/>
</dbReference>
<name>A0A2W5CW96_9PSED</name>
<evidence type="ECO:0000256" key="4">
    <source>
        <dbReference type="ARBA" id="ARBA00022475"/>
    </source>
</evidence>
<feature type="domain" description="HemY N-terminal" evidence="12">
    <location>
        <begin position="27"/>
        <end position="133"/>
    </location>
</feature>
<accession>A0A2W5CW96</accession>
<dbReference type="EMBL" id="QFOH01000025">
    <property type="protein sequence ID" value="PZP21744.1"/>
    <property type="molecule type" value="Genomic_DNA"/>
</dbReference>
<dbReference type="InterPro" id="IPR019734">
    <property type="entry name" value="TPR_rpt"/>
</dbReference>
<dbReference type="RefSeq" id="WP_273234004.1">
    <property type="nucleotide sequence ID" value="NZ_QFOH01000025.1"/>
</dbReference>
<keyword evidence="6 11" id="KW-0812">Transmembrane</keyword>
<dbReference type="Proteomes" id="UP000249198">
    <property type="component" value="Unassembled WGS sequence"/>
</dbReference>
<sequence>MIRALLVLLVVAVAATLLGLAISESSGYVLIAYRGFRYESSLWVFLGLLVVLGLTLYLLRLVARLLVASNGALNPWSKKRRSLRTRRAAEHGLLDMLEGRWERALRHLKLAAENEPQPLMYYLGAARAANHLGQYEESDNLLEGALQRQPKAELAVALTHAELQRERGDLEGARDTLQAMHERHPGHHQVLLQLLAVHRQRGEWAACGALLPELRKHKLLGNGELLELERASWRGRLSQSTDLATLQQAWQHLPSAQKQDPEMLFAYASQLRYLGSDADAEEALRGPLKKHYDSRLMDFYGDLQGRDPAAQLEIAEGWLKQHPEDPLLLRALARISQNSALWGKARDYYEASLGFSRDPRTCAELARLFTRLGEHERSNQLFQEGLGLLPRNLPAALPATS</sequence>
<evidence type="ECO:0000313" key="14">
    <source>
        <dbReference type="Proteomes" id="UP000249198"/>
    </source>
</evidence>
<evidence type="ECO:0000256" key="2">
    <source>
        <dbReference type="ARBA" id="ARBA00004429"/>
    </source>
</evidence>
<dbReference type="GO" id="GO:0042168">
    <property type="term" value="P:heme metabolic process"/>
    <property type="evidence" value="ECO:0007669"/>
    <property type="project" value="InterPro"/>
</dbReference>
<evidence type="ECO:0000256" key="9">
    <source>
        <dbReference type="ARBA" id="ARBA00023244"/>
    </source>
</evidence>
<evidence type="ECO:0000256" key="8">
    <source>
        <dbReference type="ARBA" id="ARBA00023136"/>
    </source>
</evidence>
<feature type="transmembrane region" description="Helical" evidence="11">
    <location>
        <begin position="43"/>
        <end position="63"/>
    </location>
</feature>
<keyword evidence="10" id="KW-0802">TPR repeat</keyword>
<dbReference type="PROSITE" id="PS50005">
    <property type="entry name" value="TPR"/>
    <property type="match status" value="1"/>
</dbReference>